<evidence type="ECO:0000256" key="8">
    <source>
        <dbReference type="ARBA" id="ARBA00023125"/>
    </source>
</evidence>
<keyword evidence="3" id="KW-0479">Metal-binding</keyword>
<dbReference type="InterPro" id="IPR026516">
    <property type="entry name" value="THAP1/10"/>
</dbReference>
<dbReference type="GO" id="GO:0008270">
    <property type="term" value="F:zinc ion binding"/>
    <property type="evidence" value="ECO:0007669"/>
    <property type="project" value="UniProtKB-KW"/>
</dbReference>
<evidence type="ECO:0000256" key="9">
    <source>
        <dbReference type="ARBA" id="ARBA00023163"/>
    </source>
</evidence>
<keyword evidence="4 12" id="KW-0863">Zinc-finger</keyword>
<keyword evidence="16" id="KW-1185">Reference proteome</keyword>
<dbReference type="GO" id="GO:0005654">
    <property type="term" value="C:nucleoplasm"/>
    <property type="evidence" value="ECO:0007669"/>
    <property type="project" value="UniProtKB-SubCell"/>
</dbReference>
<comment type="caution">
    <text evidence="15">The sequence shown here is derived from an EMBL/GenBank/DDBJ whole genome shotgun (WGS) entry which is preliminary data.</text>
</comment>
<comment type="subcellular location">
    <subcellularLocation>
        <location evidence="1">Nucleus</location>
        <location evidence="1">Nucleoplasm</location>
    </subcellularLocation>
</comment>
<keyword evidence="5" id="KW-0862">Zinc</keyword>
<feature type="domain" description="THAP-type" evidence="14">
    <location>
        <begin position="1"/>
        <end position="96"/>
    </location>
</feature>
<dbReference type="InterPro" id="IPR006612">
    <property type="entry name" value="THAP_Znf"/>
</dbReference>
<dbReference type="SMART" id="SM00692">
    <property type="entry name" value="DM3"/>
    <property type="match status" value="1"/>
</dbReference>
<evidence type="ECO:0000256" key="12">
    <source>
        <dbReference type="PROSITE-ProRule" id="PRU00309"/>
    </source>
</evidence>
<organism evidence="15 16">
    <name type="scientific">Plakobranchus ocellatus</name>
    <dbReference type="NCBI Taxonomy" id="259542"/>
    <lineage>
        <taxon>Eukaryota</taxon>
        <taxon>Metazoa</taxon>
        <taxon>Spiralia</taxon>
        <taxon>Lophotrochozoa</taxon>
        <taxon>Mollusca</taxon>
        <taxon>Gastropoda</taxon>
        <taxon>Heterobranchia</taxon>
        <taxon>Euthyneura</taxon>
        <taxon>Panpulmonata</taxon>
        <taxon>Sacoglossa</taxon>
        <taxon>Placobranchoidea</taxon>
        <taxon>Plakobranchidae</taxon>
        <taxon>Plakobranchus</taxon>
    </lineage>
</organism>
<keyword evidence="9" id="KW-0804">Transcription</keyword>
<proteinExistence type="inferred from homology"/>
<keyword evidence="8 12" id="KW-0238">DNA-binding</keyword>
<feature type="region of interest" description="Disordered" evidence="13">
    <location>
        <begin position="97"/>
        <end position="116"/>
    </location>
</feature>
<evidence type="ECO:0000256" key="11">
    <source>
        <dbReference type="ARBA" id="ARBA00023306"/>
    </source>
</evidence>
<dbReference type="SMART" id="SM00980">
    <property type="entry name" value="THAP"/>
    <property type="match status" value="1"/>
</dbReference>
<evidence type="ECO:0000313" key="15">
    <source>
        <dbReference type="EMBL" id="GFN82148.1"/>
    </source>
</evidence>
<keyword evidence="10" id="KW-0539">Nucleus</keyword>
<evidence type="ECO:0000256" key="10">
    <source>
        <dbReference type="ARBA" id="ARBA00023242"/>
    </source>
</evidence>
<dbReference type="Pfam" id="PF21787">
    <property type="entry name" value="TNP-like_RNaseH_N"/>
    <property type="match status" value="1"/>
</dbReference>
<dbReference type="PANTHER" id="PTHR46600:SF1">
    <property type="entry name" value="THAP DOMAIN-CONTAINING PROTEIN 1"/>
    <property type="match status" value="1"/>
</dbReference>
<dbReference type="EMBL" id="BLXT01000976">
    <property type="protein sequence ID" value="GFN82148.1"/>
    <property type="molecule type" value="Genomic_DNA"/>
</dbReference>
<dbReference type="InterPro" id="IPR021896">
    <property type="entry name" value="THAP9-like_HTH"/>
</dbReference>
<dbReference type="GO" id="GO:0003700">
    <property type="term" value="F:DNA-binding transcription factor activity"/>
    <property type="evidence" value="ECO:0007669"/>
    <property type="project" value="TreeGrafter"/>
</dbReference>
<dbReference type="GO" id="GO:0000978">
    <property type="term" value="F:RNA polymerase II cis-regulatory region sequence-specific DNA binding"/>
    <property type="evidence" value="ECO:0007669"/>
    <property type="project" value="TreeGrafter"/>
</dbReference>
<name>A0AAV3YJD9_9GAST</name>
<keyword evidence="11" id="KW-0131">Cell cycle</keyword>
<keyword evidence="7" id="KW-0175">Coiled coil</keyword>
<evidence type="ECO:0000313" key="16">
    <source>
        <dbReference type="Proteomes" id="UP000735302"/>
    </source>
</evidence>
<sequence>MERNKNTHCKWCSAYGCSNSKNKRPELSFLRFPSDPDRCKKWVVNTWRADLLSTPVEALSKAYYLCAEHFEPSCFTEASPNRKRTRLTKSAVPTIFNIPNPPPQLSSSRPPPKQRAPIAVATSTPVTNKLKSSSTTCPSTSTVCNEDPLNLSCKSMKRKLEQERVKTSRLRKRLRISCDQAPQNETNTQSSTAVQDDAIQNLLEKHLPEAVVQFILTQIRISKLHANGRRWTGSDKGFAISVYHASRKAYSLLQQAFFLPSPKTLRISLKNLNVFPGFCRSVLDLLKIKVDSMSLCDKVCVICFDEVSIKKSLSYDPVNDQVEGYEDLGNCGRSKNPANHALVFMVRGLYTNWKQPFAYMLSSGPVKSETLHILLQESIACLLQIGKGYRLRSRKQQQSRPKKK</sequence>
<evidence type="ECO:0000256" key="1">
    <source>
        <dbReference type="ARBA" id="ARBA00004642"/>
    </source>
</evidence>
<dbReference type="AlphaFoldDB" id="A0AAV3YJD9"/>
<gene>
    <name evidence="15" type="ORF">PoB_000865400</name>
</gene>
<dbReference type="Pfam" id="PF05485">
    <property type="entry name" value="THAP"/>
    <property type="match status" value="1"/>
</dbReference>
<dbReference type="GO" id="GO:0006357">
    <property type="term" value="P:regulation of transcription by RNA polymerase II"/>
    <property type="evidence" value="ECO:0007669"/>
    <property type="project" value="TreeGrafter"/>
</dbReference>
<evidence type="ECO:0000256" key="4">
    <source>
        <dbReference type="ARBA" id="ARBA00022771"/>
    </source>
</evidence>
<dbReference type="Pfam" id="PF12017">
    <property type="entry name" value="Tnp_P_element"/>
    <property type="match status" value="1"/>
</dbReference>
<evidence type="ECO:0000256" key="6">
    <source>
        <dbReference type="ARBA" id="ARBA00023015"/>
    </source>
</evidence>
<feature type="compositionally biased region" description="Pro residues" evidence="13">
    <location>
        <begin position="99"/>
        <end position="114"/>
    </location>
</feature>
<evidence type="ECO:0000256" key="3">
    <source>
        <dbReference type="ARBA" id="ARBA00022723"/>
    </source>
</evidence>
<comment type="similarity">
    <text evidence="2">Belongs to the THAP1 family.</text>
</comment>
<evidence type="ECO:0000259" key="14">
    <source>
        <dbReference type="PROSITE" id="PS50950"/>
    </source>
</evidence>
<dbReference type="Proteomes" id="UP000735302">
    <property type="component" value="Unassembled WGS sequence"/>
</dbReference>
<evidence type="ECO:0000256" key="13">
    <source>
        <dbReference type="SAM" id="MobiDB-lite"/>
    </source>
</evidence>
<evidence type="ECO:0000256" key="2">
    <source>
        <dbReference type="ARBA" id="ARBA00006177"/>
    </source>
</evidence>
<protein>
    <submittedName>
        <fullName evidence="15">THAP domain-containing protein 1</fullName>
    </submittedName>
</protein>
<dbReference type="PANTHER" id="PTHR46600">
    <property type="entry name" value="THAP DOMAIN-CONTAINING"/>
    <property type="match status" value="1"/>
</dbReference>
<accession>A0AAV3YJD9</accession>
<evidence type="ECO:0000256" key="5">
    <source>
        <dbReference type="ARBA" id="ARBA00022833"/>
    </source>
</evidence>
<evidence type="ECO:0000256" key="7">
    <source>
        <dbReference type="ARBA" id="ARBA00023054"/>
    </source>
</evidence>
<dbReference type="InterPro" id="IPR048365">
    <property type="entry name" value="TNP-like_RNaseH_N"/>
</dbReference>
<dbReference type="SUPFAM" id="SSF57716">
    <property type="entry name" value="Glucocorticoid receptor-like (DNA-binding domain)"/>
    <property type="match status" value="1"/>
</dbReference>
<dbReference type="PROSITE" id="PS50950">
    <property type="entry name" value="ZF_THAP"/>
    <property type="match status" value="1"/>
</dbReference>
<keyword evidence="6" id="KW-0805">Transcription regulation</keyword>
<reference evidence="15 16" key="1">
    <citation type="journal article" date="2021" name="Elife">
        <title>Chloroplast acquisition without the gene transfer in kleptoplastic sea slugs, Plakobranchus ocellatus.</title>
        <authorList>
            <person name="Maeda T."/>
            <person name="Takahashi S."/>
            <person name="Yoshida T."/>
            <person name="Shimamura S."/>
            <person name="Takaki Y."/>
            <person name="Nagai Y."/>
            <person name="Toyoda A."/>
            <person name="Suzuki Y."/>
            <person name="Arimoto A."/>
            <person name="Ishii H."/>
            <person name="Satoh N."/>
            <person name="Nishiyama T."/>
            <person name="Hasebe M."/>
            <person name="Maruyama T."/>
            <person name="Minagawa J."/>
            <person name="Obokata J."/>
            <person name="Shigenobu S."/>
        </authorList>
    </citation>
    <scope>NUCLEOTIDE SEQUENCE [LARGE SCALE GENOMIC DNA]</scope>
</reference>